<dbReference type="AlphaFoldDB" id="A0A1Y1SHV3"/>
<evidence type="ECO:0000256" key="4">
    <source>
        <dbReference type="ARBA" id="ARBA00022989"/>
    </source>
</evidence>
<feature type="domain" description="GtrA/DPMS transmembrane" evidence="7">
    <location>
        <begin position="21"/>
        <end position="136"/>
    </location>
</feature>
<evidence type="ECO:0000256" key="6">
    <source>
        <dbReference type="SAM" id="Phobius"/>
    </source>
</evidence>
<comment type="similarity">
    <text evidence="2">Belongs to the GtrA family.</text>
</comment>
<dbReference type="OrthoDB" id="9807815at2"/>
<comment type="caution">
    <text evidence="8">The sequence shown here is derived from an EMBL/GenBank/DDBJ whole genome shotgun (WGS) entry which is preliminary data.</text>
</comment>
<comment type="subcellular location">
    <subcellularLocation>
        <location evidence="1">Membrane</location>
        <topology evidence="1">Multi-pass membrane protein</topology>
    </subcellularLocation>
</comment>
<evidence type="ECO:0000256" key="5">
    <source>
        <dbReference type="ARBA" id="ARBA00023136"/>
    </source>
</evidence>
<feature type="transmembrane region" description="Helical" evidence="6">
    <location>
        <begin position="110"/>
        <end position="130"/>
    </location>
</feature>
<feature type="transmembrane region" description="Helical" evidence="6">
    <location>
        <begin position="48"/>
        <end position="72"/>
    </location>
</feature>
<dbReference type="GO" id="GO:0005886">
    <property type="term" value="C:plasma membrane"/>
    <property type="evidence" value="ECO:0007669"/>
    <property type="project" value="TreeGrafter"/>
</dbReference>
<dbReference type="GO" id="GO:0000271">
    <property type="term" value="P:polysaccharide biosynthetic process"/>
    <property type="evidence" value="ECO:0007669"/>
    <property type="project" value="InterPro"/>
</dbReference>
<evidence type="ECO:0000256" key="2">
    <source>
        <dbReference type="ARBA" id="ARBA00009399"/>
    </source>
</evidence>
<protein>
    <submittedName>
        <fullName evidence="8">GtrA family protein</fullName>
    </submittedName>
</protein>
<keyword evidence="9" id="KW-1185">Reference proteome</keyword>
<dbReference type="RefSeq" id="WP_083560198.1">
    <property type="nucleotide sequence ID" value="NZ_AQQV01000001.1"/>
</dbReference>
<gene>
    <name evidence="8" type="ORF">ATO7_05215</name>
</gene>
<feature type="transmembrane region" description="Helical" evidence="6">
    <location>
        <begin position="84"/>
        <end position="104"/>
    </location>
</feature>
<keyword evidence="4 6" id="KW-1133">Transmembrane helix</keyword>
<dbReference type="STRING" id="1317117.ATO7_05215"/>
<dbReference type="PANTHER" id="PTHR38459:SF1">
    <property type="entry name" value="PROPHAGE BACTOPRENOL-LINKED GLUCOSE TRANSLOCASE HOMOLOG"/>
    <property type="match status" value="1"/>
</dbReference>
<dbReference type="InterPro" id="IPR051401">
    <property type="entry name" value="GtrA_CellWall_Glycosyl"/>
</dbReference>
<evidence type="ECO:0000259" key="7">
    <source>
        <dbReference type="Pfam" id="PF04138"/>
    </source>
</evidence>
<sequence length="140" mass="15230">MSRGGVVDQGLSAIADSALLRYLFVGGIAALADWAIFAFFAIGLGLDYIPIAVISFLVATLINYLLSIRFVFVGGRHEQRVEVSLVFLVSAFGLLLNVAALFALMKLLLMHPMLAKVLATAAVFAWNFGARRFWVFAGFK</sequence>
<evidence type="ECO:0000256" key="1">
    <source>
        <dbReference type="ARBA" id="ARBA00004141"/>
    </source>
</evidence>
<keyword evidence="3 6" id="KW-0812">Transmembrane</keyword>
<evidence type="ECO:0000256" key="3">
    <source>
        <dbReference type="ARBA" id="ARBA00022692"/>
    </source>
</evidence>
<feature type="transmembrane region" description="Helical" evidence="6">
    <location>
        <begin position="20"/>
        <end position="42"/>
    </location>
</feature>
<proteinExistence type="inferred from homology"/>
<reference evidence="8 9" key="1">
    <citation type="submission" date="2013-04" db="EMBL/GenBank/DDBJ databases">
        <title>Oceanococcus atlanticus 22II-S10r2 Genome Sequencing.</title>
        <authorList>
            <person name="Lai Q."/>
            <person name="Li G."/>
            <person name="Shao Z."/>
        </authorList>
    </citation>
    <scope>NUCLEOTIDE SEQUENCE [LARGE SCALE GENOMIC DNA]</scope>
    <source>
        <strain evidence="8 9">22II-S10r2</strain>
    </source>
</reference>
<dbReference type="PANTHER" id="PTHR38459">
    <property type="entry name" value="PROPHAGE BACTOPRENOL-LINKED GLUCOSE TRANSLOCASE HOMOLOG"/>
    <property type="match status" value="1"/>
</dbReference>
<dbReference type="Proteomes" id="UP000192342">
    <property type="component" value="Unassembled WGS sequence"/>
</dbReference>
<evidence type="ECO:0000313" key="9">
    <source>
        <dbReference type="Proteomes" id="UP000192342"/>
    </source>
</evidence>
<organism evidence="8 9">
    <name type="scientific">Oceanococcus atlanticus</name>
    <dbReference type="NCBI Taxonomy" id="1317117"/>
    <lineage>
        <taxon>Bacteria</taxon>
        <taxon>Pseudomonadati</taxon>
        <taxon>Pseudomonadota</taxon>
        <taxon>Gammaproteobacteria</taxon>
        <taxon>Chromatiales</taxon>
        <taxon>Oceanococcaceae</taxon>
        <taxon>Oceanococcus</taxon>
    </lineage>
</organism>
<evidence type="ECO:0000313" key="8">
    <source>
        <dbReference type="EMBL" id="ORE89252.1"/>
    </source>
</evidence>
<accession>A0A1Y1SHV3</accession>
<keyword evidence="5 6" id="KW-0472">Membrane</keyword>
<dbReference type="EMBL" id="AQQV01000001">
    <property type="protein sequence ID" value="ORE89252.1"/>
    <property type="molecule type" value="Genomic_DNA"/>
</dbReference>
<name>A0A1Y1SHV3_9GAMM</name>
<dbReference type="Pfam" id="PF04138">
    <property type="entry name" value="GtrA_DPMS_TM"/>
    <property type="match status" value="1"/>
</dbReference>
<dbReference type="InterPro" id="IPR007267">
    <property type="entry name" value="GtrA_DPMS_TM"/>
</dbReference>